<feature type="non-terminal residue" evidence="2">
    <location>
        <position position="1"/>
    </location>
</feature>
<dbReference type="Gene3D" id="3.30.1200.10">
    <property type="entry name" value="YggU-like"/>
    <property type="match status" value="1"/>
</dbReference>
<evidence type="ECO:0000313" key="2">
    <source>
        <dbReference type="EMBL" id="EFC48100.1"/>
    </source>
</evidence>
<dbReference type="NCBIfam" id="TIGR00251">
    <property type="entry name" value="DUF167 family protein"/>
    <property type="match status" value="1"/>
</dbReference>
<evidence type="ECO:0000256" key="1">
    <source>
        <dbReference type="ARBA" id="ARBA00010364"/>
    </source>
</evidence>
<dbReference type="SUPFAM" id="SSF69786">
    <property type="entry name" value="YggU-like"/>
    <property type="match status" value="1"/>
</dbReference>
<organism evidence="3">
    <name type="scientific">Naegleria gruberi</name>
    <name type="common">Amoeba</name>
    <dbReference type="NCBI Taxonomy" id="5762"/>
    <lineage>
        <taxon>Eukaryota</taxon>
        <taxon>Discoba</taxon>
        <taxon>Heterolobosea</taxon>
        <taxon>Tetramitia</taxon>
        <taxon>Eutetramitia</taxon>
        <taxon>Vahlkampfiidae</taxon>
        <taxon>Naegleria</taxon>
    </lineage>
</organism>
<dbReference type="GeneID" id="8861501"/>
<dbReference type="STRING" id="5762.D2V5E6"/>
<dbReference type="VEuPathDB" id="AmoebaDB:NAEGRDRAFT_5447"/>
<dbReference type="InterPro" id="IPR036591">
    <property type="entry name" value="YggU-like_sf"/>
</dbReference>
<dbReference type="Proteomes" id="UP000006671">
    <property type="component" value="Unassembled WGS sequence"/>
</dbReference>
<protein>
    <submittedName>
        <fullName evidence="2">Predicted protein</fullName>
    </submittedName>
</protein>
<name>D2V5E6_NAEGR</name>
<dbReference type="HAMAP" id="MF_00634">
    <property type="entry name" value="UPF0235"/>
    <property type="match status" value="1"/>
</dbReference>
<dbReference type="InterPro" id="IPR003746">
    <property type="entry name" value="DUF167"/>
</dbReference>
<dbReference type="InParanoid" id="D2V5E6"/>
<proteinExistence type="inferred from homology"/>
<keyword evidence="3" id="KW-1185">Reference proteome</keyword>
<dbReference type="EMBL" id="GG738852">
    <property type="protein sequence ID" value="EFC48100.1"/>
    <property type="molecule type" value="Genomic_DNA"/>
</dbReference>
<dbReference type="PANTHER" id="PTHR13420">
    <property type="entry name" value="UPF0235 PROTEIN C15ORF40"/>
    <property type="match status" value="1"/>
</dbReference>
<dbReference type="PANTHER" id="PTHR13420:SF7">
    <property type="entry name" value="UPF0235 PROTEIN C15ORF40"/>
    <property type="match status" value="1"/>
</dbReference>
<dbReference type="GO" id="GO:0005737">
    <property type="term" value="C:cytoplasm"/>
    <property type="evidence" value="ECO:0007669"/>
    <property type="project" value="TreeGrafter"/>
</dbReference>
<dbReference type="SMART" id="SM01152">
    <property type="entry name" value="DUF167"/>
    <property type="match status" value="1"/>
</dbReference>
<sequence length="73" mass="7811">SIRLTILAKPNSSSSQIANINDEEIGVHIAAPPKEGEANKELCDYVSGVLGVSKSRVTLDRGGKSRHKLLLVE</sequence>
<feature type="non-terminal residue" evidence="2">
    <location>
        <position position="73"/>
    </location>
</feature>
<dbReference type="OrthoDB" id="244097at2759"/>
<dbReference type="Pfam" id="PF02594">
    <property type="entry name" value="DUF167"/>
    <property type="match status" value="1"/>
</dbReference>
<dbReference type="OMA" id="EGQANET"/>
<dbReference type="RefSeq" id="XP_002680844.1">
    <property type="nucleotide sequence ID" value="XM_002680798.1"/>
</dbReference>
<comment type="similarity">
    <text evidence="1">Belongs to the UPF0235 family.</text>
</comment>
<accession>D2V5E6</accession>
<dbReference type="eggNOG" id="KOG3276">
    <property type="taxonomic scope" value="Eukaryota"/>
</dbReference>
<dbReference type="KEGG" id="ngr:NAEGRDRAFT_5447"/>
<gene>
    <name evidence="2" type="ORF">NAEGRDRAFT_5447</name>
</gene>
<dbReference type="AlphaFoldDB" id="D2V5E6"/>
<reference evidence="2 3" key="1">
    <citation type="journal article" date="2010" name="Cell">
        <title>The genome of Naegleria gruberi illuminates early eukaryotic versatility.</title>
        <authorList>
            <person name="Fritz-Laylin L.K."/>
            <person name="Prochnik S.E."/>
            <person name="Ginger M.L."/>
            <person name="Dacks J.B."/>
            <person name="Carpenter M.L."/>
            <person name="Field M.C."/>
            <person name="Kuo A."/>
            <person name="Paredez A."/>
            <person name="Chapman J."/>
            <person name="Pham J."/>
            <person name="Shu S."/>
            <person name="Neupane R."/>
            <person name="Cipriano M."/>
            <person name="Mancuso J."/>
            <person name="Tu H."/>
            <person name="Salamov A."/>
            <person name="Lindquist E."/>
            <person name="Shapiro H."/>
            <person name="Lucas S."/>
            <person name="Grigoriev I.V."/>
            <person name="Cande W.Z."/>
            <person name="Fulton C."/>
            <person name="Rokhsar D.S."/>
            <person name="Dawson S.C."/>
        </authorList>
    </citation>
    <scope>NUCLEOTIDE SEQUENCE [LARGE SCALE GENOMIC DNA]</scope>
    <source>
        <strain evidence="2 3">NEG-M</strain>
    </source>
</reference>
<evidence type="ECO:0000313" key="3">
    <source>
        <dbReference type="Proteomes" id="UP000006671"/>
    </source>
</evidence>